<feature type="compositionally biased region" description="Acidic residues" evidence="1">
    <location>
        <begin position="140"/>
        <end position="154"/>
    </location>
</feature>
<sequence>MERQNSTMNLNVATTRAKTTETFPTSIYRVPSRKLEEFKSHKNVNIQEKRLLHDESANIHCLKECVASLVCIKRLSKVVSLPYFADDDNGEKCAQYIEDHKDFQEKAKGAERNNSGGEPQRESDGYDKINVKHENNNDDKNDEEDFINEEEETVDEMKLVQQPAGKTSNIDDESVDESIEASQNSNMVITSI</sequence>
<comment type="caution">
    <text evidence="2">The sequence shown here is derived from an EMBL/GenBank/DDBJ whole genome shotgun (WGS) entry which is preliminary data.</text>
</comment>
<accession>A0ABU6UBP9</accession>
<proteinExistence type="predicted"/>
<protein>
    <submittedName>
        <fullName evidence="2">Uncharacterized protein</fullName>
    </submittedName>
</protein>
<evidence type="ECO:0000256" key="1">
    <source>
        <dbReference type="SAM" id="MobiDB-lite"/>
    </source>
</evidence>
<feature type="region of interest" description="Disordered" evidence="1">
    <location>
        <begin position="107"/>
        <end position="192"/>
    </location>
</feature>
<evidence type="ECO:0000313" key="2">
    <source>
        <dbReference type="EMBL" id="MED6158686.1"/>
    </source>
</evidence>
<reference evidence="2 3" key="1">
    <citation type="journal article" date="2023" name="Plants (Basel)">
        <title>Bridging the Gap: Combining Genomics and Transcriptomics Approaches to Understand Stylosanthes scabra, an Orphan Legume from the Brazilian Caatinga.</title>
        <authorList>
            <person name="Ferreira-Neto J.R.C."/>
            <person name="da Silva M.D."/>
            <person name="Binneck E."/>
            <person name="de Melo N.F."/>
            <person name="da Silva R.H."/>
            <person name="de Melo A.L.T.M."/>
            <person name="Pandolfi V."/>
            <person name="Bustamante F.O."/>
            <person name="Brasileiro-Vidal A.C."/>
            <person name="Benko-Iseppon A.M."/>
        </authorList>
    </citation>
    <scope>NUCLEOTIDE SEQUENCE [LARGE SCALE GENOMIC DNA]</scope>
    <source>
        <tissue evidence="2">Leaves</tissue>
    </source>
</reference>
<feature type="compositionally biased region" description="Acidic residues" evidence="1">
    <location>
        <begin position="170"/>
        <end position="179"/>
    </location>
</feature>
<gene>
    <name evidence="2" type="ORF">PIB30_035136</name>
</gene>
<feature type="compositionally biased region" description="Basic and acidic residues" evidence="1">
    <location>
        <begin position="119"/>
        <end position="139"/>
    </location>
</feature>
<evidence type="ECO:0000313" key="3">
    <source>
        <dbReference type="Proteomes" id="UP001341840"/>
    </source>
</evidence>
<feature type="compositionally biased region" description="Polar residues" evidence="1">
    <location>
        <begin position="180"/>
        <end position="192"/>
    </location>
</feature>
<dbReference type="Proteomes" id="UP001341840">
    <property type="component" value="Unassembled WGS sequence"/>
</dbReference>
<name>A0ABU6UBP9_9FABA</name>
<keyword evidence="3" id="KW-1185">Reference proteome</keyword>
<dbReference type="EMBL" id="JASCZI010120995">
    <property type="protein sequence ID" value="MED6158686.1"/>
    <property type="molecule type" value="Genomic_DNA"/>
</dbReference>
<organism evidence="2 3">
    <name type="scientific">Stylosanthes scabra</name>
    <dbReference type="NCBI Taxonomy" id="79078"/>
    <lineage>
        <taxon>Eukaryota</taxon>
        <taxon>Viridiplantae</taxon>
        <taxon>Streptophyta</taxon>
        <taxon>Embryophyta</taxon>
        <taxon>Tracheophyta</taxon>
        <taxon>Spermatophyta</taxon>
        <taxon>Magnoliopsida</taxon>
        <taxon>eudicotyledons</taxon>
        <taxon>Gunneridae</taxon>
        <taxon>Pentapetalae</taxon>
        <taxon>rosids</taxon>
        <taxon>fabids</taxon>
        <taxon>Fabales</taxon>
        <taxon>Fabaceae</taxon>
        <taxon>Papilionoideae</taxon>
        <taxon>50 kb inversion clade</taxon>
        <taxon>dalbergioids sensu lato</taxon>
        <taxon>Dalbergieae</taxon>
        <taxon>Pterocarpus clade</taxon>
        <taxon>Stylosanthes</taxon>
    </lineage>
</organism>